<keyword evidence="2" id="KW-1185">Reference proteome</keyword>
<dbReference type="SUPFAM" id="SSF158446">
    <property type="entry name" value="IVS-encoded protein-like"/>
    <property type="match status" value="1"/>
</dbReference>
<organism evidence="1 2">
    <name type="scientific">Roseimaritima ulvae</name>
    <dbReference type="NCBI Taxonomy" id="980254"/>
    <lineage>
        <taxon>Bacteria</taxon>
        <taxon>Pseudomonadati</taxon>
        <taxon>Planctomycetota</taxon>
        <taxon>Planctomycetia</taxon>
        <taxon>Pirellulales</taxon>
        <taxon>Pirellulaceae</taxon>
        <taxon>Roseimaritima</taxon>
    </lineage>
</organism>
<evidence type="ECO:0000313" key="1">
    <source>
        <dbReference type="EMBL" id="QEG43428.1"/>
    </source>
</evidence>
<gene>
    <name evidence="1" type="ORF">UC8_54770</name>
</gene>
<dbReference type="PIRSF" id="PIRSF035652">
    <property type="entry name" value="CHP02436"/>
    <property type="match status" value="1"/>
</dbReference>
<dbReference type="PANTHER" id="PTHR38471">
    <property type="entry name" value="FOUR HELIX BUNDLE PROTEIN"/>
    <property type="match status" value="1"/>
</dbReference>
<dbReference type="InterPro" id="IPR012657">
    <property type="entry name" value="23S_rRNA-intervening_sequence"/>
</dbReference>
<proteinExistence type="predicted"/>
<protein>
    <recommendedName>
        <fullName evidence="3">Four helix bundle protein</fullName>
    </recommendedName>
</protein>
<dbReference type="EMBL" id="CP042914">
    <property type="protein sequence ID" value="QEG43428.1"/>
    <property type="molecule type" value="Genomic_DNA"/>
</dbReference>
<reference evidence="1 2" key="1">
    <citation type="submission" date="2019-08" db="EMBL/GenBank/DDBJ databases">
        <title>Deep-cultivation of Planctomycetes and their phenomic and genomic characterization uncovers novel biology.</title>
        <authorList>
            <person name="Wiegand S."/>
            <person name="Jogler M."/>
            <person name="Boedeker C."/>
            <person name="Pinto D."/>
            <person name="Vollmers J."/>
            <person name="Rivas-Marin E."/>
            <person name="Kohn T."/>
            <person name="Peeters S.H."/>
            <person name="Heuer A."/>
            <person name="Rast P."/>
            <person name="Oberbeckmann S."/>
            <person name="Bunk B."/>
            <person name="Jeske O."/>
            <person name="Meyerdierks A."/>
            <person name="Storesund J.E."/>
            <person name="Kallscheuer N."/>
            <person name="Luecker S."/>
            <person name="Lage O.M."/>
            <person name="Pohl T."/>
            <person name="Merkel B.J."/>
            <person name="Hornburger P."/>
            <person name="Mueller R.-W."/>
            <person name="Bruemmer F."/>
            <person name="Labrenz M."/>
            <person name="Spormann A.M."/>
            <person name="Op den Camp H."/>
            <person name="Overmann J."/>
            <person name="Amann R."/>
            <person name="Jetten M.S.M."/>
            <person name="Mascher T."/>
            <person name="Medema M.H."/>
            <person name="Devos D.P."/>
            <person name="Kaster A.-K."/>
            <person name="Ovreas L."/>
            <person name="Rohde M."/>
            <person name="Galperin M.Y."/>
            <person name="Jogler C."/>
        </authorList>
    </citation>
    <scope>NUCLEOTIDE SEQUENCE [LARGE SCALE GENOMIC DNA]</scope>
    <source>
        <strain evidence="1 2">UC8</strain>
    </source>
</reference>
<dbReference type="Pfam" id="PF05635">
    <property type="entry name" value="23S_rRNA_IVP"/>
    <property type="match status" value="1"/>
</dbReference>
<evidence type="ECO:0008006" key="3">
    <source>
        <dbReference type="Google" id="ProtNLM"/>
    </source>
</evidence>
<dbReference type="InterPro" id="IPR036583">
    <property type="entry name" value="23S_rRNA_IVS_sf"/>
</dbReference>
<sequence length="143" mass="16097">MCDFGFWIEGNTVNESEFKQRTKQLALRTVRMIEAMIQQASVGNPKSRMTAEVLGKQLLRSSTSVGANYRAVCRAKSPADMINKLRIVEEEADESGYWLELIGESELVKPERLTELISEFDEIVAMVVASQKTLRANNPKSKI</sequence>
<dbReference type="KEGG" id="rul:UC8_54770"/>
<evidence type="ECO:0000313" key="2">
    <source>
        <dbReference type="Proteomes" id="UP000325286"/>
    </source>
</evidence>
<dbReference type="Proteomes" id="UP000325286">
    <property type="component" value="Chromosome"/>
</dbReference>
<dbReference type="NCBIfam" id="TIGR02436">
    <property type="entry name" value="four helix bundle protein"/>
    <property type="match status" value="1"/>
</dbReference>
<dbReference type="AlphaFoldDB" id="A0A5B9QWK2"/>
<accession>A0A5B9QWK2</accession>
<name>A0A5B9QWK2_9BACT</name>
<dbReference type="Gene3D" id="1.20.1440.60">
    <property type="entry name" value="23S rRNA-intervening sequence"/>
    <property type="match status" value="1"/>
</dbReference>
<dbReference type="PANTHER" id="PTHR38471:SF2">
    <property type="entry name" value="FOUR HELIX BUNDLE PROTEIN"/>
    <property type="match status" value="1"/>
</dbReference>